<evidence type="ECO:0000313" key="8">
    <source>
        <dbReference type="Proteomes" id="UP000799302"/>
    </source>
</evidence>
<dbReference type="PANTHER" id="PTHR34105:SF1">
    <property type="entry name" value="PROLINE-, GLUTAMIC ACID- AND LEUCINE-RICH PROTEIN 1"/>
    <property type="match status" value="1"/>
</dbReference>
<evidence type="ECO:0000313" key="7">
    <source>
        <dbReference type="EMBL" id="KAF2666185.1"/>
    </source>
</evidence>
<organism evidence="7 8">
    <name type="scientific">Microthyrium microscopicum</name>
    <dbReference type="NCBI Taxonomy" id="703497"/>
    <lineage>
        <taxon>Eukaryota</taxon>
        <taxon>Fungi</taxon>
        <taxon>Dikarya</taxon>
        <taxon>Ascomycota</taxon>
        <taxon>Pezizomycotina</taxon>
        <taxon>Dothideomycetes</taxon>
        <taxon>Dothideomycetes incertae sedis</taxon>
        <taxon>Microthyriales</taxon>
        <taxon>Microthyriaceae</taxon>
        <taxon>Microthyrium</taxon>
    </lineage>
</organism>
<dbReference type="OrthoDB" id="20900at2759"/>
<dbReference type="AlphaFoldDB" id="A0A6A6U1K8"/>
<protein>
    <recommendedName>
        <fullName evidence="3">Pre-rRNA-processing protein RIX1</fullName>
    </recommendedName>
</protein>
<sequence length="740" mass="80064">MSSSTGSDPYLPHLRALAYRLTSTPVPDLPRFIPHLPGQLAPCKNILSSPHPPSSESAAIVHQLKTRTSSLIQDRSIEGRFVAVVLVKCLVDFGGWEILHTSGSWVRSLISILIRPNEPTTTKKLCMLAITRIFQLTHDHDELVREITTPNLPPFITATLTCIGRKEDQTWTAQQKDLLEGVLSSWAEIMPKHPTIFRPFITQTQRVIAPLVGFVDGAAVFTEAMSPGSKGAARKVHVLLHGSSTKTGALEDRDAGLAKALAASQVAAVGVFSALYGHDDFRVQGLRLNFKAVVNDSDSPPSMEELNALVTLLGAYIQTGSAKPVNIPLGTIVTFLQQLSSFSAQDSKFVSKLGKNLRQGILLDLATLHIAVLDSIDSILHRIRTVAMPFMRDLLEAVTNVFQAHKSDYELRIRVYQTVQMILNFIGYSMTIKSTRSLYPLMRQCCSDILPSKDTSASAEPTLKVKAVINPNALIGTSHNNQRNDSAFKDLQDAASNLLPVLMTVLPANGIPAVLRAEIERTAILSQNTMALEASVLNPADKVPSLLPFASQLDSGSPAIEAILRPRMPVIKAGNRDVDDDESQDDAEMEDADYEWTGGRGLNAEAGVNGSNVAPLDAPDEASSESTSGRSTPAKELDSSAKPNLHSAKHDLPEAPQPVSPIKRLRFEDAFSGQPSVATKLAAMDVHVPPSLEEVQAKVDILEDASSKTPSAIPQLPEDDDDDDDSDFEMPPLVLAGAED</sequence>
<gene>
    <name evidence="7" type="ORF">BT63DRAFT_458549</name>
</gene>
<evidence type="ECO:0000256" key="4">
    <source>
        <dbReference type="ARBA" id="ARBA00023242"/>
    </source>
</evidence>
<keyword evidence="8" id="KW-1185">Reference proteome</keyword>
<feature type="region of interest" description="Disordered" evidence="5">
    <location>
        <begin position="597"/>
        <end position="661"/>
    </location>
</feature>
<feature type="compositionally biased region" description="Acidic residues" evidence="5">
    <location>
        <begin position="717"/>
        <end position="728"/>
    </location>
</feature>
<dbReference type="Pfam" id="PF08167">
    <property type="entry name" value="RIX1"/>
    <property type="match status" value="1"/>
</dbReference>
<comment type="subcellular location">
    <subcellularLocation>
        <location evidence="1">Nucleus</location>
    </subcellularLocation>
</comment>
<accession>A0A6A6U1K8</accession>
<name>A0A6A6U1K8_9PEZI</name>
<feature type="region of interest" description="Disordered" evidence="5">
    <location>
        <begin position="704"/>
        <end position="740"/>
    </location>
</feature>
<dbReference type="InterPro" id="IPR012583">
    <property type="entry name" value="RIX1_N"/>
</dbReference>
<dbReference type="InterPro" id="IPR016024">
    <property type="entry name" value="ARM-type_fold"/>
</dbReference>
<evidence type="ECO:0000256" key="3">
    <source>
        <dbReference type="ARBA" id="ARBA00021502"/>
    </source>
</evidence>
<keyword evidence="4" id="KW-0539">Nucleus</keyword>
<dbReference type="SUPFAM" id="SSF48371">
    <property type="entry name" value="ARM repeat"/>
    <property type="match status" value="1"/>
</dbReference>
<dbReference type="GO" id="GO:0005634">
    <property type="term" value="C:nucleus"/>
    <property type="evidence" value="ECO:0007669"/>
    <property type="project" value="UniProtKB-SubCell"/>
</dbReference>
<evidence type="ECO:0000256" key="2">
    <source>
        <dbReference type="ARBA" id="ARBA00010511"/>
    </source>
</evidence>
<dbReference type="Proteomes" id="UP000799302">
    <property type="component" value="Unassembled WGS sequence"/>
</dbReference>
<feature type="domain" description="Pre-rRNA-processing protein RIX1 N-terminal" evidence="6">
    <location>
        <begin position="14"/>
        <end position="212"/>
    </location>
</feature>
<dbReference type="PANTHER" id="PTHR34105">
    <property type="entry name" value="PROLINE-, GLUTAMIC ACID- AND LEUCINE-RICH PROTEIN 1"/>
    <property type="match status" value="1"/>
</dbReference>
<proteinExistence type="inferred from homology"/>
<evidence type="ECO:0000259" key="6">
    <source>
        <dbReference type="Pfam" id="PF08167"/>
    </source>
</evidence>
<evidence type="ECO:0000256" key="5">
    <source>
        <dbReference type="SAM" id="MobiDB-lite"/>
    </source>
</evidence>
<dbReference type="EMBL" id="MU004239">
    <property type="protein sequence ID" value="KAF2666185.1"/>
    <property type="molecule type" value="Genomic_DNA"/>
</dbReference>
<dbReference type="GO" id="GO:0006364">
    <property type="term" value="P:rRNA processing"/>
    <property type="evidence" value="ECO:0007669"/>
    <property type="project" value="TreeGrafter"/>
</dbReference>
<comment type="similarity">
    <text evidence="2">Belongs to the RIX1/PELP1 family.</text>
</comment>
<reference evidence="7" key="1">
    <citation type="journal article" date="2020" name="Stud. Mycol.">
        <title>101 Dothideomycetes genomes: a test case for predicting lifestyles and emergence of pathogens.</title>
        <authorList>
            <person name="Haridas S."/>
            <person name="Albert R."/>
            <person name="Binder M."/>
            <person name="Bloem J."/>
            <person name="Labutti K."/>
            <person name="Salamov A."/>
            <person name="Andreopoulos B."/>
            <person name="Baker S."/>
            <person name="Barry K."/>
            <person name="Bills G."/>
            <person name="Bluhm B."/>
            <person name="Cannon C."/>
            <person name="Castanera R."/>
            <person name="Culley D."/>
            <person name="Daum C."/>
            <person name="Ezra D."/>
            <person name="Gonzalez J."/>
            <person name="Henrissat B."/>
            <person name="Kuo A."/>
            <person name="Liang C."/>
            <person name="Lipzen A."/>
            <person name="Lutzoni F."/>
            <person name="Magnuson J."/>
            <person name="Mondo S."/>
            <person name="Nolan M."/>
            <person name="Ohm R."/>
            <person name="Pangilinan J."/>
            <person name="Park H.-J."/>
            <person name="Ramirez L."/>
            <person name="Alfaro M."/>
            <person name="Sun H."/>
            <person name="Tritt A."/>
            <person name="Yoshinaga Y."/>
            <person name="Zwiers L.-H."/>
            <person name="Turgeon B."/>
            <person name="Goodwin S."/>
            <person name="Spatafora J."/>
            <person name="Crous P."/>
            <person name="Grigoriev I."/>
        </authorList>
    </citation>
    <scope>NUCLEOTIDE SEQUENCE</scope>
    <source>
        <strain evidence="7">CBS 115976</strain>
    </source>
</reference>
<evidence type="ECO:0000256" key="1">
    <source>
        <dbReference type="ARBA" id="ARBA00004123"/>
    </source>
</evidence>